<dbReference type="Pfam" id="PF13202">
    <property type="entry name" value="EF-hand_5"/>
    <property type="match status" value="1"/>
</dbReference>
<organism evidence="3 4">
    <name type="scientific">Durusdinium trenchii</name>
    <dbReference type="NCBI Taxonomy" id="1381693"/>
    <lineage>
        <taxon>Eukaryota</taxon>
        <taxon>Sar</taxon>
        <taxon>Alveolata</taxon>
        <taxon>Dinophyceae</taxon>
        <taxon>Suessiales</taxon>
        <taxon>Symbiodiniaceae</taxon>
        <taxon>Durusdinium</taxon>
    </lineage>
</organism>
<dbReference type="Gene3D" id="1.10.238.10">
    <property type="entry name" value="EF-hand"/>
    <property type="match status" value="2"/>
</dbReference>
<dbReference type="GO" id="GO:0016301">
    <property type="term" value="F:kinase activity"/>
    <property type="evidence" value="ECO:0007669"/>
    <property type="project" value="UniProtKB-KW"/>
</dbReference>
<accession>A0ABP0HVZ5</accession>
<proteinExistence type="predicted"/>
<dbReference type="Proteomes" id="UP001642464">
    <property type="component" value="Unassembled WGS sequence"/>
</dbReference>
<keyword evidence="4" id="KW-1185">Reference proteome</keyword>
<dbReference type="InterPro" id="IPR018247">
    <property type="entry name" value="EF_Hand_1_Ca_BS"/>
</dbReference>
<keyword evidence="1" id="KW-0106">Calcium</keyword>
<evidence type="ECO:0000313" key="3">
    <source>
        <dbReference type="EMBL" id="CAK8994406.1"/>
    </source>
</evidence>
<dbReference type="InterPro" id="IPR011992">
    <property type="entry name" value="EF-hand-dom_pair"/>
</dbReference>
<feature type="non-terminal residue" evidence="3">
    <location>
        <position position="147"/>
    </location>
</feature>
<dbReference type="SUPFAM" id="SSF47473">
    <property type="entry name" value="EF-hand"/>
    <property type="match status" value="1"/>
</dbReference>
<evidence type="ECO:0000259" key="2">
    <source>
        <dbReference type="PROSITE" id="PS50222"/>
    </source>
</evidence>
<keyword evidence="3" id="KW-0418">Kinase</keyword>
<name>A0ABP0HVZ5_9DINO</name>
<protein>
    <submittedName>
        <fullName evidence="3">Calcium-dependent protein kinase 25 (OsCDPK25) (OsCPK25)</fullName>
    </submittedName>
</protein>
<sequence length="147" mass="16992">MGMTTEDVVRQAFVNADIDCSGTLDIQEFGRLLQLLNPSCWSPERLERFFSRADKDGSGRVDLQETLDWLLYGSSRRKKEETVEPVEELEEARKERRNSEVSRIMKAFDDADMNKDGYLDKEEFARLLMHLDPKRFSDPKKLSLGGV</sequence>
<comment type="caution">
    <text evidence="3">The sequence shown here is derived from an EMBL/GenBank/DDBJ whole genome shotgun (WGS) entry which is preliminary data.</text>
</comment>
<gene>
    <name evidence="3" type="ORF">SCF082_LOCUS3937</name>
</gene>
<evidence type="ECO:0000256" key="1">
    <source>
        <dbReference type="ARBA" id="ARBA00022837"/>
    </source>
</evidence>
<evidence type="ECO:0000313" key="4">
    <source>
        <dbReference type="Proteomes" id="UP001642464"/>
    </source>
</evidence>
<reference evidence="3 4" key="1">
    <citation type="submission" date="2024-02" db="EMBL/GenBank/DDBJ databases">
        <authorList>
            <person name="Chen Y."/>
            <person name="Shah S."/>
            <person name="Dougan E. K."/>
            <person name="Thang M."/>
            <person name="Chan C."/>
        </authorList>
    </citation>
    <scope>NUCLEOTIDE SEQUENCE [LARGE SCALE GENOMIC DNA]</scope>
</reference>
<feature type="domain" description="EF-hand" evidence="2">
    <location>
        <begin position="41"/>
        <end position="76"/>
    </location>
</feature>
<dbReference type="CDD" id="cd00051">
    <property type="entry name" value="EFh"/>
    <property type="match status" value="1"/>
</dbReference>
<dbReference type="SMART" id="SM00054">
    <property type="entry name" value="EFh"/>
    <property type="match status" value="3"/>
</dbReference>
<keyword evidence="3" id="KW-0808">Transferase</keyword>
<dbReference type="EMBL" id="CAXAMM010002015">
    <property type="protein sequence ID" value="CAK8994406.1"/>
    <property type="molecule type" value="Genomic_DNA"/>
</dbReference>
<dbReference type="PROSITE" id="PS50222">
    <property type="entry name" value="EF_HAND_2"/>
    <property type="match status" value="3"/>
</dbReference>
<dbReference type="InterPro" id="IPR002048">
    <property type="entry name" value="EF_hand_dom"/>
</dbReference>
<feature type="domain" description="EF-hand" evidence="2">
    <location>
        <begin position="99"/>
        <end position="134"/>
    </location>
</feature>
<dbReference type="Pfam" id="PF13499">
    <property type="entry name" value="EF-hand_7"/>
    <property type="match status" value="1"/>
</dbReference>
<dbReference type="PROSITE" id="PS00018">
    <property type="entry name" value="EF_HAND_1"/>
    <property type="match status" value="2"/>
</dbReference>
<feature type="domain" description="EF-hand" evidence="2">
    <location>
        <begin position="4"/>
        <end position="39"/>
    </location>
</feature>